<evidence type="ECO:0008006" key="5">
    <source>
        <dbReference type="Google" id="ProtNLM"/>
    </source>
</evidence>
<dbReference type="EMBL" id="JH993151">
    <property type="protein sequence ID" value="EKX33206.1"/>
    <property type="molecule type" value="Genomic_DNA"/>
</dbReference>
<feature type="signal peptide" evidence="1">
    <location>
        <begin position="1"/>
        <end position="19"/>
    </location>
</feature>
<gene>
    <name evidence="2" type="ORF">GUITHDRAFT_120606</name>
</gene>
<dbReference type="AlphaFoldDB" id="L1IAB6"/>
<accession>L1IAB6</accession>
<feature type="chain" id="PRO_5008769806" description="Apple domain-containing protein" evidence="1">
    <location>
        <begin position="20"/>
        <end position="127"/>
    </location>
</feature>
<reference evidence="4" key="2">
    <citation type="submission" date="2012-11" db="EMBL/GenBank/DDBJ databases">
        <authorList>
            <person name="Kuo A."/>
            <person name="Curtis B.A."/>
            <person name="Tanifuji G."/>
            <person name="Burki F."/>
            <person name="Gruber A."/>
            <person name="Irimia M."/>
            <person name="Maruyama S."/>
            <person name="Arias M.C."/>
            <person name="Ball S.G."/>
            <person name="Gile G.H."/>
            <person name="Hirakawa Y."/>
            <person name="Hopkins J.F."/>
            <person name="Rensing S.A."/>
            <person name="Schmutz J."/>
            <person name="Symeonidi A."/>
            <person name="Elias M."/>
            <person name="Eveleigh R.J."/>
            <person name="Herman E.K."/>
            <person name="Klute M.J."/>
            <person name="Nakayama T."/>
            <person name="Obornik M."/>
            <person name="Reyes-Prieto A."/>
            <person name="Armbrust E.V."/>
            <person name="Aves S.J."/>
            <person name="Beiko R.G."/>
            <person name="Coutinho P."/>
            <person name="Dacks J.B."/>
            <person name="Durnford D.G."/>
            <person name="Fast N.M."/>
            <person name="Green B.R."/>
            <person name="Grisdale C."/>
            <person name="Hempe F."/>
            <person name="Henrissat B."/>
            <person name="Hoppner M.P."/>
            <person name="Ishida K.-I."/>
            <person name="Kim E."/>
            <person name="Koreny L."/>
            <person name="Kroth P.G."/>
            <person name="Liu Y."/>
            <person name="Malik S.-B."/>
            <person name="Maier U.G."/>
            <person name="McRose D."/>
            <person name="Mock T."/>
            <person name="Neilson J.A."/>
            <person name="Onodera N.T."/>
            <person name="Poole A.M."/>
            <person name="Pritham E.J."/>
            <person name="Richards T.A."/>
            <person name="Rocap G."/>
            <person name="Roy S.W."/>
            <person name="Sarai C."/>
            <person name="Schaack S."/>
            <person name="Shirato S."/>
            <person name="Slamovits C.H."/>
            <person name="Spencer D.F."/>
            <person name="Suzuki S."/>
            <person name="Worden A.Z."/>
            <person name="Zauner S."/>
            <person name="Barry K."/>
            <person name="Bell C."/>
            <person name="Bharti A.K."/>
            <person name="Crow J.A."/>
            <person name="Grimwood J."/>
            <person name="Kramer R."/>
            <person name="Lindquist E."/>
            <person name="Lucas S."/>
            <person name="Salamov A."/>
            <person name="McFadden G.I."/>
            <person name="Lane C.E."/>
            <person name="Keeling P.J."/>
            <person name="Gray M.W."/>
            <person name="Grigoriev I.V."/>
            <person name="Archibald J.M."/>
        </authorList>
    </citation>
    <scope>NUCLEOTIDE SEQUENCE</scope>
    <source>
        <strain evidence="4">CCMP2712</strain>
    </source>
</reference>
<evidence type="ECO:0000256" key="1">
    <source>
        <dbReference type="SAM" id="SignalP"/>
    </source>
</evidence>
<evidence type="ECO:0000313" key="2">
    <source>
        <dbReference type="EMBL" id="EKX33206.1"/>
    </source>
</evidence>
<name>L1IAB6_GUITC</name>
<dbReference type="KEGG" id="gtt:GUITHDRAFT_120606"/>
<dbReference type="HOGENOM" id="CLU_1974747_0_0_1"/>
<reference evidence="3" key="3">
    <citation type="submission" date="2015-06" db="UniProtKB">
        <authorList>
            <consortium name="EnsemblProtists"/>
        </authorList>
    </citation>
    <scope>IDENTIFICATION</scope>
</reference>
<dbReference type="PaxDb" id="55529-EKX33206"/>
<organism evidence="2">
    <name type="scientific">Guillardia theta (strain CCMP2712)</name>
    <name type="common">Cryptophyte</name>
    <dbReference type="NCBI Taxonomy" id="905079"/>
    <lineage>
        <taxon>Eukaryota</taxon>
        <taxon>Cryptophyceae</taxon>
        <taxon>Pyrenomonadales</taxon>
        <taxon>Geminigeraceae</taxon>
        <taxon>Guillardia</taxon>
    </lineage>
</organism>
<keyword evidence="1" id="KW-0732">Signal</keyword>
<keyword evidence="4" id="KW-1185">Reference proteome</keyword>
<dbReference type="Proteomes" id="UP000011087">
    <property type="component" value="Unassembled WGS sequence"/>
</dbReference>
<dbReference type="RefSeq" id="XP_005820186.1">
    <property type="nucleotide sequence ID" value="XM_005820129.1"/>
</dbReference>
<dbReference type="EnsemblProtists" id="EKX33206">
    <property type="protein sequence ID" value="EKX33206"/>
    <property type="gene ID" value="GUITHDRAFT_120606"/>
</dbReference>
<evidence type="ECO:0000313" key="3">
    <source>
        <dbReference type="EnsemblProtists" id="EKX33206"/>
    </source>
</evidence>
<proteinExistence type="predicted"/>
<dbReference type="GeneID" id="17289952"/>
<reference evidence="2 4" key="1">
    <citation type="journal article" date="2012" name="Nature">
        <title>Algal genomes reveal evolutionary mosaicism and the fate of nucleomorphs.</title>
        <authorList>
            <consortium name="DOE Joint Genome Institute"/>
            <person name="Curtis B.A."/>
            <person name="Tanifuji G."/>
            <person name="Burki F."/>
            <person name="Gruber A."/>
            <person name="Irimia M."/>
            <person name="Maruyama S."/>
            <person name="Arias M.C."/>
            <person name="Ball S.G."/>
            <person name="Gile G.H."/>
            <person name="Hirakawa Y."/>
            <person name="Hopkins J.F."/>
            <person name="Kuo A."/>
            <person name="Rensing S.A."/>
            <person name="Schmutz J."/>
            <person name="Symeonidi A."/>
            <person name="Elias M."/>
            <person name="Eveleigh R.J."/>
            <person name="Herman E.K."/>
            <person name="Klute M.J."/>
            <person name="Nakayama T."/>
            <person name="Obornik M."/>
            <person name="Reyes-Prieto A."/>
            <person name="Armbrust E.V."/>
            <person name="Aves S.J."/>
            <person name="Beiko R.G."/>
            <person name="Coutinho P."/>
            <person name="Dacks J.B."/>
            <person name="Durnford D.G."/>
            <person name="Fast N.M."/>
            <person name="Green B.R."/>
            <person name="Grisdale C.J."/>
            <person name="Hempel F."/>
            <person name="Henrissat B."/>
            <person name="Hoppner M.P."/>
            <person name="Ishida K."/>
            <person name="Kim E."/>
            <person name="Koreny L."/>
            <person name="Kroth P.G."/>
            <person name="Liu Y."/>
            <person name="Malik S.B."/>
            <person name="Maier U.G."/>
            <person name="McRose D."/>
            <person name="Mock T."/>
            <person name="Neilson J.A."/>
            <person name="Onodera N.T."/>
            <person name="Poole A.M."/>
            <person name="Pritham E.J."/>
            <person name="Richards T.A."/>
            <person name="Rocap G."/>
            <person name="Roy S.W."/>
            <person name="Sarai C."/>
            <person name="Schaack S."/>
            <person name="Shirato S."/>
            <person name="Slamovits C.H."/>
            <person name="Spencer D.F."/>
            <person name="Suzuki S."/>
            <person name="Worden A.Z."/>
            <person name="Zauner S."/>
            <person name="Barry K."/>
            <person name="Bell C."/>
            <person name="Bharti A.K."/>
            <person name="Crow J.A."/>
            <person name="Grimwood J."/>
            <person name="Kramer R."/>
            <person name="Lindquist E."/>
            <person name="Lucas S."/>
            <person name="Salamov A."/>
            <person name="McFadden G.I."/>
            <person name="Lane C.E."/>
            <person name="Keeling P.J."/>
            <person name="Gray M.W."/>
            <person name="Grigoriev I.V."/>
            <person name="Archibald J.M."/>
        </authorList>
    </citation>
    <scope>NUCLEOTIDE SEQUENCE</scope>
    <source>
        <strain evidence="2 4">CCMP2712</strain>
    </source>
</reference>
<sequence length="127" mass="13575">MSVMIQVIGLFLLSMSLNAAQDTCDAGGGLVYSFTFCPNAFCLAGSYSCALGEVGSFSMAENLTGCLSDCDREAGCSLATWCPLCSSPRCFLFTSCNVWERNPVVLDPLLGINDICEVERETRGKEG</sequence>
<evidence type="ECO:0000313" key="4">
    <source>
        <dbReference type="Proteomes" id="UP000011087"/>
    </source>
</evidence>
<protein>
    <recommendedName>
        <fullName evidence="5">Apple domain-containing protein</fullName>
    </recommendedName>
</protein>